<organism evidence="3 4">
    <name type="scientific">Streptomyces lydicamycinicus</name>
    <dbReference type="NCBI Taxonomy" id="1546107"/>
    <lineage>
        <taxon>Bacteria</taxon>
        <taxon>Bacillati</taxon>
        <taxon>Actinomycetota</taxon>
        <taxon>Actinomycetes</taxon>
        <taxon>Kitasatosporales</taxon>
        <taxon>Streptomycetaceae</taxon>
        <taxon>Streptomyces</taxon>
    </lineage>
</organism>
<dbReference type="Proteomes" id="UP000048965">
    <property type="component" value="Unassembled WGS sequence"/>
</dbReference>
<evidence type="ECO:0000256" key="1">
    <source>
        <dbReference type="SAM" id="MobiDB-lite"/>
    </source>
</evidence>
<comment type="caution">
    <text evidence="3">The sequence shown here is derived from an EMBL/GenBank/DDBJ whole genome shotgun (WGS) entry which is preliminary data.</text>
</comment>
<keyword evidence="2" id="KW-0732">Signal</keyword>
<proteinExistence type="predicted"/>
<evidence type="ECO:0000313" key="4">
    <source>
        <dbReference type="Proteomes" id="UP000048965"/>
    </source>
</evidence>
<name>A0A0P4RD37_9ACTN</name>
<accession>A0A0P4RD37</accession>
<protein>
    <submittedName>
        <fullName evidence="3">Uncharacterized protein</fullName>
    </submittedName>
</protein>
<keyword evidence="4" id="KW-1185">Reference proteome</keyword>
<reference evidence="3 4" key="2">
    <citation type="journal article" date="2015" name="Stand. Genomic Sci.">
        <title>Draft genome sequence of marine-derived Streptomyces sp. TP-A0598, a producer of anti-MRSA antibiotic lydicamycins.</title>
        <authorList>
            <person name="Komaki H."/>
            <person name="Ichikawa N."/>
            <person name="Hosoyama A."/>
            <person name="Fujita N."/>
            <person name="Igarashi Y."/>
        </authorList>
    </citation>
    <scope>NUCLEOTIDE SEQUENCE [LARGE SCALE GENOMIC DNA]</scope>
    <source>
        <strain evidence="3 4">NBRC 110027</strain>
    </source>
</reference>
<dbReference type="AlphaFoldDB" id="A0A0P4RD37"/>
<reference evidence="4" key="1">
    <citation type="submission" date="2014-09" db="EMBL/GenBank/DDBJ databases">
        <title>Whole genome shotgun sequence of Streptomyces sp. NBRC 110027.</title>
        <authorList>
            <person name="Komaki H."/>
            <person name="Ichikawa N."/>
            <person name="Katano-Makiyama Y."/>
            <person name="Hosoyama A."/>
            <person name="Hashimoto M."/>
            <person name="Uohara A."/>
            <person name="Kitahashi Y."/>
            <person name="Ohji S."/>
            <person name="Kimura A."/>
            <person name="Yamazoe A."/>
            <person name="Igarashi Y."/>
            <person name="Fujita N."/>
        </authorList>
    </citation>
    <scope>NUCLEOTIDE SEQUENCE [LARGE SCALE GENOMIC DNA]</scope>
    <source>
        <strain evidence="4">NBRC 110027</strain>
    </source>
</reference>
<feature type="chain" id="PRO_5006068661" evidence="2">
    <location>
        <begin position="41"/>
        <end position="108"/>
    </location>
</feature>
<evidence type="ECO:0000313" key="3">
    <source>
        <dbReference type="EMBL" id="GAO11094.1"/>
    </source>
</evidence>
<dbReference type="EMBL" id="BBNO01000008">
    <property type="protein sequence ID" value="GAO11094.1"/>
    <property type="molecule type" value="Genomic_DNA"/>
</dbReference>
<feature type="region of interest" description="Disordered" evidence="1">
    <location>
        <begin position="85"/>
        <end position="108"/>
    </location>
</feature>
<sequence length="108" mass="10932">MAITHKAPVHPISRPLRVIARFAMPVAALAVVTTPSAAHAAIGGPEDPDLLAVRPVTGPSLALTAEGPAGSTVFSLRPLTGDAEGGGASDGRFGYTGIPAQRQPCRDL</sequence>
<gene>
    <name evidence="3" type="ORF">TPA0598_08_00050</name>
</gene>
<feature type="signal peptide" evidence="2">
    <location>
        <begin position="1"/>
        <end position="40"/>
    </location>
</feature>
<evidence type="ECO:0000256" key="2">
    <source>
        <dbReference type="SAM" id="SignalP"/>
    </source>
</evidence>